<evidence type="ECO:0000313" key="4">
    <source>
        <dbReference type="EMBL" id="KIP05453.1"/>
    </source>
</evidence>
<feature type="region of interest" description="Disordered" evidence="1">
    <location>
        <begin position="150"/>
        <end position="194"/>
    </location>
</feature>
<dbReference type="Pfam" id="PF10373">
    <property type="entry name" value="EST1_DNA_bind"/>
    <property type="match status" value="1"/>
</dbReference>
<feature type="domain" description="Telomerase activating protein Est1-like N-terminal" evidence="3">
    <location>
        <begin position="60"/>
        <end position="220"/>
    </location>
</feature>
<name>A0A0C3PHS0_PHLG1</name>
<protein>
    <recommendedName>
        <fullName evidence="6">Protein SMG7</fullName>
    </recommendedName>
</protein>
<sequence>MSDVAAQIAREAKALQQGLKESLKNRDITDREIDIQRKNLRRQYLRLLFLHPYARESKDAETHLWMQTSYSIIAIYKQRIAALDRALHNPSRQGGQQHSTSHNRTVEYRKLLQRFRQFLAEEEKFWMQLVLRLRRYFALDDAQSALTALGITPEDDQTPAVDGAGFPRRNQHQFPPESDVGDGQSPMAPTTAAQREGHMAILSKALVCLGDIARYKEQYNEAGGRPRAGHEDGPPAASAGRGGRGRRGGAPGANHPPLPRLRNYDRAQSCYEQARLMLPHDGNPSHQLAILSSYQKDILSCIVHYYRALCVRSPYETASENLGTVLHRALEQYKTKGLLREAEVQEELSSGATIPPRLRVESFKEKVIVLHAQWFMNMDDAKSMGERVVEEFAALVTDRILPIEMISKIIILVQGALWKHRMVRRPSNAEKRSSRLAVTESHIVTHLIAAHRVLLENGIVELAEAPPEDAAEGDLAQRITATFRRTLPALRMAGKWLRSNTRYLSQSLKSPANGGEEVVVAKDSKGRDRRGGNSVITVDGICDFWREYARFSTSLINAFPVESLPKLMTQLEEDVDMAGFLPLRKYMVGSDGQPLGPSRHIVLDNVQPAANVTDLQDPCAVHPNEEQLMRIADILVDAKAVAEDEFTPVSFAQGHITLNPSFSISGARSHGSEIIVNRPARSNGAEATEPSHSFVRPARPPPATLLPFLQKAPEEDDTISVTTRTDDDPVGEAFKLPALDDDDEEVIVYQPSAPLSPRQDPIINGLPITPPRQRPDPIGSGYTPRRLEPLSPPFVPLDMQRSPPTAAASLMTAQDLLKTFIGTRHPSTSPHHQRTASSPPVNLIPGSSTIWSTDATSLPYPSGNRTFENVSRPAPHYAPLGAAPLPPTQSPWPPQTSWQSATSSSNATQLGYGTGLHHSLVQQQSSLMNSGHHRIPSESLVPPRTNLLPPPTIGATRRYDPLDSAGSVNSVPIGSAYGLPGGGINDRLAAGGYADVFPQPAGHAGYYQGGGQPDLFQSGSAFMSANEQAFVPQYDGAQPVSRIWGSTG</sequence>
<dbReference type="InterPro" id="IPR018834">
    <property type="entry name" value="DNA/RNA-bd_Est1-type"/>
</dbReference>
<evidence type="ECO:0000313" key="5">
    <source>
        <dbReference type="Proteomes" id="UP000053257"/>
    </source>
</evidence>
<evidence type="ECO:0008006" key="6">
    <source>
        <dbReference type="Google" id="ProtNLM"/>
    </source>
</evidence>
<organism evidence="4 5">
    <name type="scientific">Phlebiopsis gigantea (strain 11061_1 CR5-6)</name>
    <name type="common">White-rot fungus</name>
    <name type="synonym">Peniophora gigantea</name>
    <dbReference type="NCBI Taxonomy" id="745531"/>
    <lineage>
        <taxon>Eukaryota</taxon>
        <taxon>Fungi</taxon>
        <taxon>Dikarya</taxon>
        <taxon>Basidiomycota</taxon>
        <taxon>Agaricomycotina</taxon>
        <taxon>Agaricomycetes</taxon>
        <taxon>Polyporales</taxon>
        <taxon>Phanerochaetaceae</taxon>
        <taxon>Phlebiopsis</taxon>
    </lineage>
</organism>
<proteinExistence type="predicted"/>
<feature type="region of interest" description="Disordered" evidence="1">
    <location>
        <begin position="824"/>
        <end position="848"/>
    </location>
</feature>
<dbReference type="PANTHER" id="PTHR15696:SF36">
    <property type="entry name" value="NONSENSE-MEDIATED MRNA DECAY FACTOR"/>
    <property type="match status" value="1"/>
</dbReference>
<evidence type="ECO:0000256" key="1">
    <source>
        <dbReference type="SAM" id="MobiDB-lite"/>
    </source>
</evidence>
<feature type="compositionally biased region" description="Polar residues" evidence="1">
    <location>
        <begin position="901"/>
        <end position="910"/>
    </location>
</feature>
<gene>
    <name evidence="4" type="ORF">PHLGIDRAFT_14539</name>
</gene>
<dbReference type="Gene3D" id="1.25.40.10">
    <property type="entry name" value="Tetratricopeptide repeat domain"/>
    <property type="match status" value="1"/>
</dbReference>
<feature type="region of interest" description="Disordered" evidence="1">
    <location>
        <begin position="681"/>
        <end position="701"/>
    </location>
</feature>
<feature type="compositionally biased region" description="Pro residues" evidence="1">
    <location>
        <begin position="884"/>
        <end position="894"/>
    </location>
</feature>
<dbReference type="EMBL" id="KN840543">
    <property type="protein sequence ID" value="KIP05453.1"/>
    <property type="molecule type" value="Genomic_DNA"/>
</dbReference>
<dbReference type="InterPro" id="IPR045153">
    <property type="entry name" value="Est1/Ebs1-like"/>
</dbReference>
<dbReference type="HOGENOM" id="CLU_011778_0_0_1"/>
<dbReference type="OrthoDB" id="69928at2759"/>
<dbReference type="InterPro" id="IPR011990">
    <property type="entry name" value="TPR-like_helical_dom_sf"/>
</dbReference>
<dbReference type="AlphaFoldDB" id="A0A0C3PHS0"/>
<dbReference type="Pfam" id="PF10374">
    <property type="entry name" value="EST1"/>
    <property type="match status" value="1"/>
</dbReference>
<reference evidence="4 5" key="1">
    <citation type="journal article" date="2014" name="PLoS Genet.">
        <title>Analysis of the Phlebiopsis gigantea genome, transcriptome and secretome provides insight into its pioneer colonization strategies of wood.</title>
        <authorList>
            <person name="Hori C."/>
            <person name="Ishida T."/>
            <person name="Igarashi K."/>
            <person name="Samejima M."/>
            <person name="Suzuki H."/>
            <person name="Master E."/>
            <person name="Ferreira P."/>
            <person name="Ruiz-Duenas F.J."/>
            <person name="Held B."/>
            <person name="Canessa P."/>
            <person name="Larrondo L.F."/>
            <person name="Schmoll M."/>
            <person name="Druzhinina I.S."/>
            <person name="Kubicek C.P."/>
            <person name="Gaskell J.A."/>
            <person name="Kersten P."/>
            <person name="St John F."/>
            <person name="Glasner J."/>
            <person name="Sabat G."/>
            <person name="Splinter BonDurant S."/>
            <person name="Syed K."/>
            <person name="Yadav J."/>
            <person name="Mgbeahuruike A.C."/>
            <person name="Kovalchuk A."/>
            <person name="Asiegbu F.O."/>
            <person name="Lackner G."/>
            <person name="Hoffmeister D."/>
            <person name="Rencoret J."/>
            <person name="Gutierrez A."/>
            <person name="Sun H."/>
            <person name="Lindquist E."/>
            <person name="Barry K."/>
            <person name="Riley R."/>
            <person name="Grigoriev I.V."/>
            <person name="Henrissat B."/>
            <person name="Kues U."/>
            <person name="Berka R.M."/>
            <person name="Martinez A.T."/>
            <person name="Covert S.F."/>
            <person name="Blanchette R.A."/>
            <person name="Cullen D."/>
        </authorList>
    </citation>
    <scope>NUCLEOTIDE SEQUENCE [LARGE SCALE GENOMIC DNA]</scope>
    <source>
        <strain evidence="4 5">11061_1 CR5-6</strain>
    </source>
</reference>
<dbReference type="PANTHER" id="PTHR15696">
    <property type="entry name" value="SMG-7 SUPPRESSOR WITH MORPHOLOGICAL EFFECT ON GENITALIA PROTEIN 7"/>
    <property type="match status" value="1"/>
</dbReference>
<feature type="compositionally biased region" description="Polar residues" evidence="1">
    <location>
        <begin position="825"/>
        <end position="848"/>
    </location>
</feature>
<feature type="domain" description="DNA/RNA-binding" evidence="2">
    <location>
        <begin position="267"/>
        <end position="585"/>
    </location>
</feature>
<evidence type="ECO:0000259" key="3">
    <source>
        <dbReference type="Pfam" id="PF10374"/>
    </source>
</evidence>
<feature type="region of interest" description="Disordered" evidence="1">
    <location>
        <begin position="222"/>
        <end position="262"/>
    </location>
</feature>
<keyword evidence="5" id="KW-1185">Reference proteome</keyword>
<dbReference type="InterPro" id="IPR019458">
    <property type="entry name" value="Est1-like_N"/>
</dbReference>
<feature type="region of interest" description="Disordered" evidence="1">
    <location>
        <begin position="754"/>
        <end position="781"/>
    </location>
</feature>
<dbReference type="STRING" id="745531.A0A0C3PHS0"/>
<evidence type="ECO:0000259" key="2">
    <source>
        <dbReference type="Pfam" id="PF10373"/>
    </source>
</evidence>
<accession>A0A0C3PHS0</accession>
<dbReference type="SUPFAM" id="SSF48452">
    <property type="entry name" value="TPR-like"/>
    <property type="match status" value="1"/>
</dbReference>
<dbReference type="Proteomes" id="UP000053257">
    <property type="component" value="Unassembled WGS sequence"/>
</dbReference>
<feature type="region of interest" description="Disordered" evidence="1">
    <location>
        <begin position="863"/>
        <end position="910"/>
    </location>
</feature>